<gene>
    <name evidence="4" type="ORF">A605_09290</name>
</gene>
<dbReference type="PATRIC" id="fig|1121362.3.peg.1875"/>
<proteinExistence type="inferred from homology"/>
<dbReference type="KEGG" id="chn:A605_09290"/>
<feature type="domain" description="Impact N-terminal" evidence="2">
    <location>
        <begin position="18"/>
        <end position="125"/>
    </location>
</feature>
<dbReference type="PROSITE" id="PS00910">
    <property type="entry name" value="UPF0029"/>
    <property type="match status" value="1"/>
</dbReference>
<evidence type="ECO:0000259" key="3">
    <source>
        <dbReference type="Pfam" id="PF09186"/>
    </source>
</evidence>
<dbReference type="Gene3D" id="3.30.230.30">
    <property type="entry name" value="Impact, N-terminal domain"/>
    <property type="match status" value="1"/>
</dbReference>
<dbReference type="NCBIfam" id="TIGR00257">
    <property type="entry name" value="IMPACT_YIGZ"/>
    <property type="match status" value="1"/>
</dbReference>
<sequence length="209" mass="22857">MYRLPAPDVTWTHEWEIKRSRFITLIRRVRTEEQARDFIHEARAQYPDARHHCSAFILHVDGANPVERSSDDGEPSGTAGRPMLEQLKGSGMLDVAAVVVRYFGGIKLGAGGLVHAYSNSVGDALPQVSQVTRAIRELYTVEFPHAEAGRLESELRARGVEVTDVEYGAAVTYTLGVDPGEFGELESTLAALTAGEVAPREAGQAWVEP</sequence>
<dbReference type="InterPro" id="IPR015269">
    <property type="entry name" value="UPF0029_Impact_C"/>
</dbReference>
<name>M1NZC0_9CORY</name>
<dbReference type="SUPFAM" id="SSF54211">
    <property type="entry name" value="Ribosomal protein S5 domain 2-like"/>
    <property type="match status" value="1"/>
</dbReference>
<dbReference type="eggNOG" id="COG1739">
    <property type="taxonomic scope" value="Bacteria"/>
</dbReference>
<organism evidence="4 5">
    <name type="scientific">Corynebacterium halotolerans YIM 70093 = DSM 44683</name>
    <dbReference type="NCBI Taxonomy" id="1121362"/>
    <lineage>
        <taxon>Bacteria</taxon>
        <taxon>Bacillati</taxon>
        <taxon>Actinomycetota</taxon>
        <taxon>Actinomycetes</taxon>
        <taxon>Mycobacteriales</taxon>
        <taxon>Corynebacteriaceae</taxon>
        <taxon>Corynebacterium</taxon>
    </lineage>
</organism>
<dbReference type="GO" id="GO:0005737">
    <property type="term" value="C:cytoplasm"/>
    <property type="evidence" value="ECO:0007669"/>
    <property type="project" value="TreeGrafter"/>
</dbReference>
<dbReference type="AlphaFoldDB" id="M1NZC0"/>
<dbReference type="InterPro" id="IPR035647">
    <property type="entry name" value="EFG_III/V"/>
</dbReference>
<dbReference type="SUPFAM" id="SSF54980">
    <property type="entry name" value="EF-G C-terminal domain-like"/>
    <property type="match status" value="1"/>
</dbReference>
<dbReference type="Pfam" id="PF01205">
    <property type="entry name" value="Impact_N"/>
    <property type="match status" value="1"/>
</dbReference>
<dbReference type="InterPro" id="IPR023582">
    <property type="entry name" value="Impact"/>
</dbReference>
<dbReference type="EMBL" id="CP003697">
    <property type="protein sequence ID" value="AGF72860.1"/>
    <property type="molecule type" value="Genomic_DNA"/>
</dbReference>
<dbReference type="InterPro" id="IPR020569">
    <property type="entry name" value="UPF0029_Impact_CS"/>
</dbReference>
<feature type="domain" description="UPF0029" evidence="3">
    <location>
        <begin position="141"/>
        <end position="195"/>
    </location>
</feature>
<dbReference type="OrthoDB" id="9813771at2"/>
<keyword evidence="5" id="KW-1185">Reference proteome</keyword>
<dbReference type="STRING" id="1121362.A605_09290"/>
<dbReference type="InterPro" id="IPR020568">
    <property type="entry name" value="Ribosomal_Su5_D2-typ_SF"/>
</dbReference>
<evidence type="ECO:0000313" key="4">
    <source>
        <dbReference type="EMBL" id="AGF72860.1"/>
    </source>
</evidence>
<accession>M1NZC0</accession>
<reference evidence="4 5" key="1">
    <citation type="journal article" date="2012" name="Stand. Genomic Sci.">
        <title>Genome sequence of the halotolerant bacterium Corynebacterium halotolerans type strain YIM 70093(T) (= DSM 44683(T)).</title>
        <authorList>
            <person name="Ruckert C."/>
            <person name="Albersmeier A."/>
            <person name="Al-Dilaimi A."/>
            <person name="Niehaus K."/>
            <person name="Szczepanowski R."/>
            <person name="Kalinowski J."/>
        </authorList>
    </citation>
    <scope>NUCLEOTIDE SEQUENCE [LARGE SCALE GENOMIC DNA]</scope>
    <source>
        <strain evidence="4">YIM 70093</strain>
    </source>
</reference>
<dbReference type="HOGENOM" id="CLU_083552_2_0_11"/>
<dbReference type="GO" id="GO:0006446">
    <property type="term" value="P:regulation of translational initiation"/>
    <property type="evidence" value="ECO:0007669"/>
    <property type="project" value="TreeGrafter"/>
</dbReference>
<evidence type="ECO:0000313" key="5">
    <source>
        <dbReference type="Proteomes" id="UP000011723"/>
    </source>
</evidence>
<dbReference type="InterPro" id="IPR036956">
    <property type="entry name" value="Impact_N_sf"/>
</dbReference>
<dbReference type="RefSeq" id="WP_015401279.1">
    <property type="nucleotide sequence ID" value="NC_020302.1"/>
</dbReference>
<dbReference type="Proteomes" id="UP000011723">
    <property type="component" value="Chromosome"/>
</dbReference>
<evidence type="ECO:0008006" key="6">
    <source>
        <dbReference type="Google" id="ProtNLM"/>
    </source>
</evidence>
<comment type="similarity">
    <text evidence="1">Belongs to the IMPACT family.</text>
</comment>
<evidence type="ECO:0000256" key="1">
    <source>
        <dbReference type="ARBA" id="ARBA00007665"/>
    </source>
</evidence>
<dbReference type="PANTHER" id="PTHR16301:SF20">
    <property type="entry name" value="IMPACT FAMILY MEMBER YIGZ"/>
    <property type="match status" value="1"/>
</dbReference>
<dbReference type="Pfam" id="PF09186">
    <property type="entry name" value="DUF1949"/>
    <property type="match status" value="1"/>
</dbReference>
<protein>
    <recommendedName>
        <fullName evidence="6">YigZ family protein</fullName>
    </recommendedName>
</protein>
<evidence type="ECO:0000259" key="2">
    <source>
        <dbReference type="Pfam" id="PF01205"/>
    </source>
</evidence>
<dbReference type="InterPro" id="IPR015796">
    <property type="entry name" value="Impact_YigZ-like"/>
</dbReference>
<dbReference type="PANTHER" id="PTHR16301">
    <property type="entry name" value="IMPACT-RELATED"/>
    <property type="match status" value="1"/>
</dbReference>
<dbReference type="InterPro" id="IPR001498">
    <property type="entry name" value="Impact_N"/>
</dbReference>